<dbReference type="InterPro" id="IPR006158">
    <property type="entry name" value="Cobalamin-bd"/>
</dbReference>
<name>M3A944_9PROT</name>
<dbReference type="GO" id="GO:0031419">
    <property type="term" value="F:cobalamin binding"/>
    <property type="evidence" value="ECO:0007669"/>
    <property type="project" value="InterPro"/>
</dbReference>
<dbReference type="InterPro" id="IPR036724">
    <property type="entry name" value="Cobalamin-bd_sf"/>
</dbReference>
<keyword evidence="2" id="KW-0949">S-adenosyl-L-methionine</keyword>
<evidence type="ECO:0000256" key="4">
    <source>
        <dbReference type="ARBA" id="ARBA00023004"/>
    </source>
</evidence>
<dbReference type="Pfam" id="PF04055">
    <property type="entry name" value="Radical_SAM"/>
    <property type="match status" value="1"/>
</dbReference>
<keyword evidence="5" id="KW-0411">Iron-sulfur</keyword>
<dbReference type="AlphaFoldDB" id="M3A944"/>
<evidence type="ECO:0000256" key="1">
    <source>
        <dbReference type="ARBA" id="ARBA00001966"/>
    </source>
</evidence>
<protein>
    <submittedName>
        <fullName evidence="7">Cobalamin B12-binding domain-containing protein</fullName>
    </submittedName>
</protein>
<dbReference type="Pfam" id="PF02310">
    <property type="entry name" value="B12-binding"/>
    <property type="match status" value="1"/>
</dbReference>
<comment type="caution">
    <text evidence="7">The sequence shown here is derived from an EMBL/GenBank/DDBJ whole genome shotgun (WGS) entry which is preliminary data.</text>
</comment>
<dbReference type="Gene3D" id="3.40.50.280">
    <property type="entry name" value="Cobalamin-binding domain"/>
    <property type="match status" value="1"/>
</dbReference>
<dbReference type="Proteomes" id="UP000011744">
    <property type="component" value="Unassembled WGS sequence"/>
</dbReference>
<evidence type="ECO:0000313" key="8">
    <source>
        <dbReference type="Proteomes" id="UP000011744"/>
    </source>
</evidence>
<dbReference type="InterPro" id="IPR006638">
    <property type="entry name" value="Elp3/MiaA/NifB-like_rSAM"/>
</dbReference>
<evidence type="ECO:0000313" key="7">
    <source>
        <dbReference type="EMBL" id="EME69308.1"/>
    </source>
</evidence>
<proteinExistence type="predicted"/>
<keyword evidence="3" id="KW-0479">Metal-binding</keyword>
<dbReference type="OrthoDB" id="9801424at2"/>
<keyword evidence="8" id="KW-1185">Reference proteome</keyword>
<dbReference type="SFLD" id="SFLDG01123">
    <property type="entry name" value="methyltransferase_(Class_B)"/>
    <property type="match status" value="1"/>
</dbReference>
<dbReference type="InterPro" id="IPR007197">
    <property type="entry name" value="rSAM"/>
</dbReference>
<dbReference type="GO" id="GO:0051539">
    <property type="term" value="F:4 iron, 4 sulfur cluster binding"/>
    <property type="evidence" value="ECO:0007669"/>
    <property type="project" value="UniProtKB-KW"/>
</dbReference>
<dbReference type="PANTHER" id="PTHR43409:SF16">
    <property type="entry name" value="SLR0320 PROTEIN"/>
    <property type="match status" value="1"/>
</dbReference>
<comment type="cofactor">
    <cofactor evidence="1">
        <name>[4Fe-4S] cluster</name>
        <dbReference type="ChEBI" id="CHEBI:49883"/>
    </cofactor>
</comment>
<evidence type="ECO:0000256" key="2">
    <source>
        <dbReference type="ARBA" id="ARBA00022691"/>
    </source>
</evidence>
<dbReference type="GO" id="GO:0003824">
    <property type="term" value="F:catalytic activity"/>
    <property type="evidence" value="ECO:0007669"/>
    <property type="project" value="InterPro"/>
</dbReference>
<dbReference type="PATRIC" id="fig|1244869.3.peg.2795"/>
<accession>M3A944</accession>
<dbReference type="Gene3D" id="3.80.30.20">
    <property type="entry name" value="tm_1862 like domain"/>
    <property type="match status" value="1"/>
</dbReference>
<evidence type="ECO:0000256" key="3">
    <source>
        <dbReference type="ARBA" id="ARBA00022723"/>
    </source>
</evidence>
<dbReference type="SMART" id="SM00729">
    <property type="entry name" value="Elp3"/>
    <property type="match status" value="1"/>
</dbReference>
<dbReference type="STRING" id="1244869.H261_13870"/>
<evidence type="ECO:0000256" key="5">
    <source>
        <dbReference type="ARBA" id="ARBA00023014"/>
    </source>
</evidence>
<dbReference type="SUPFAM" id="SSF102114">
    <property type="entry name" value="Radical SAM enzymes"/>
    <property type="match status" value="1"/>
</dbReference>
<dbReference type="InterPro" id="IPR023404">
    <property type="entry name" value="rSAM_horseshoe"/>
</dbReference>
<dbReference type="RefSeq" id="WP_008618566.1">
    <property type="nucleotide sequence ID" value="NZ_AONQ01000037.1"/>
</dbReference>
<dbReference type="SFLD" id="SFLDS00029">
    <property type="entry name" value="Radical_SAM"/>
    <property type="match status" value="1"/>
</dbReference>
<dbReference type="InterPro" id="IPR051198">
    <property type="entry name" value="BchE-like"/>
</dbReference>
<dbReference type="GO" id="GO:0046872">
    <property type="term" value="F:metal ion binding"/>
    <property type="evidence" value="ECO:0007669"/>
    <property type="project" value="UniProtKB-KW"/>
</dbReference>
<evidence type="ECO:0000259" key="6">
    <source>
        <dbReference type="PROSITE" id="PS51332"/>
    </source>
</evidence>
<dbReference type="InterPro" id="IPR058240">
    <property type="entry name" value="rSAM_sf"/>
</dbReference>
<feature type="domain" description="B12-binding" evidence="6">
    <location>
        <begin position="5"/>
        <end position="146"/>
    </location>
</feature>
<reference evidence="7 8" key="1">
    <citation type="journal article" date="2014" name="Genome Announc.">
        <title>Draft Genome Sequence of Magnetospirillum sp. Strain SO-1, a Freshwater Magnetotactic Bacterium Isolated from the Ol'khovka River, Russia.</title>
        <authorList>
            <person name="Grouzdev D.S."/>
            <person name="Dziuba M.V."/>
            <person name="Sukhacheva M.S."/>
            <person name="Mardanov A.V."/>
            <person name="Beletskiy A.V."/>
            <person name="Kuznetsov B.B."/>
            <person name="Skryabin K.G."/>
        </authorList>
    </citation>
    <scope>NUCLEOTIDE SEQUENCE [LARGE SCALE GENOMIC DNA]</scope>
    <source>
        <strain evidence="7 8">SO-1</strain>
    </source>
</reference>
<dbReference type="SFLD" id="SFLDG01082">
    <property type="entry name" value="B12-binding_domain_containing"/>
    <property type="match status" value="1"/>
</dbReference>
<dbReference type="GO" id="GO:0005829">
    <property type="term" value="C:cytosol"/>
    <property type="evidence" value="ECO:0007669"/>
    <property type="project" value="TreeGrafter"/>
</dbReference>
<dbReference type="eggNOG" id="COG1032">
    <property type="taxonomic scope" value="Bacteria"/>
</dbReference>
<dbReference type="EMBL" id="AONQ01000037">
    <property type="protein sequence ID" value="EME69308.1"/>
    <property type="molecule type" value="Genomic_DNA"/>
</dbReference>
<dbReference type="SUPFAM" id="SSF52242">
    <property type="entry name" value="Cobalamin (vitamin B12)-binding domain"/>
    <property type="match status" value="1"/>
</dbReference>
<dbReference type="InterPro" id="IPR034466">
    <property type="entry name" value="Methyltransferase_Class_B"/>
</dbReference>
<dbReference type="PANTHER" id="PTHR43409">
    <property type="entry name" value="ANAEROBIC MAGNESIUM-PROTOPORPHYRIN IX MONOMETHYL ESTER CYCLASE-RELATED"/>
    <property type="match status" value="1"/>
</dbReference>
<organism evidence="7 8">
    <name type="scientific">Paramagnetospirillum caucaseum</name>
    <dbReference type="NCBI Taxonomy" id="1244869"/>
    <lineage>
        <taxon>Bacteria</taxon>
        <taxon>Pseudomonadati</taxon>
        <taxon>Pseudomonadota</taxon>
        <taxon>Alphaproteobacteria</taxon>
        <taxon>Rhodospirillales</taxon>
        <taxon>Magnetospirillaceae</taxon>
        <taxon>Paramagnetospirillum</taxon>
    </lineage>
</organism>
<sequence length="683" mass="77911">MSTKPLRILLSHLKHITSGRHSSFMPIALGYIAAYGRKVCGPENLDIRIVEDPNEFERLVAEWKPDVVGMSHYCWNAELNYLSMRHAKAMLPDVTCIAGGPEFPDNDGECIELLSSHPEIDFFAYGEGEVPFAKLLGRLMAGDTLATLKAEVQEGLMAVHDGHLLKGERPARLMDIDVIPSPFLDGLMDQFFDGEHSPMIQTARGCPYSCTFCNAAQDWYNKIAAFSLDRIRAELDFIAERVKDKPELILAITDSNFGSFKRDVEIAEHIRKLQDTYHWPMAFDFTTGKSQYERILHVSDLMQNRFKILTALQSMNLDTLDVVKRKNMTPEQFHMVHSEIKKRGMLSSSDLIMPMPLETKESFFDAYRMNTEAGIDWISSNTLCMLKGTEMASKACREKYAMQTKWRLVARQHGTYYGETCFEVEEVCIATSTMSFAEYLECRGFGFISTVFSEPQFDIVRRHVRELGLSQHDLMLKIWGRSAQGDSPVAGIYAEYLRQSEGELFDTQAAVEEFYARPENHARLLNGEIGDNLIRRFRGQVFSQQAVAALDFAYECLLELAEGRVTADQAESLREARRWATTVRMAHDAFAGRLESGEEEVPFAFDVMSWYNGRDESGPLVTYAGQVTYRLWWDAKSIRDILNTGVSMYGKDMSLTIPRILEYYDITFFWRKCERVKARVAAE</sequence>
<dbReference type="PROSITE" id="PS51332">
    <property type="entry name" value="B12_BINDING"/>
    <property type="match status" value="1"/>
</dbReference>
<gene>
    <name evidence="7" type="ORF">H261_13870</name>
</gene>
<keyword evidence="4" id="KW-0408">Iron</keyword>